<gene>
    <name evidence="2" type="ORF">HYH02_001658</name>
</gene>
<feature type="region of interest" description="Disordered" evidence="1">
    <location>
        <begin position="490"/>
        <end position="525"/>
    </location>
</feature>
<proteinExistence type="predicted"/>
<feature type="compositionally biased region" description="Basic residues" evidence="1">
    <location>
        <begin position="895"/>
        <end position="904"/>
    </location>
</feature>
<name>A0A835WVX6_9CHLO</name>
<feature type="region of interest" description="Disordered" evidence="1">
    <location>
        <begin position="173"/>
        <end position="199"/>
    </location>
</feature>
<dbReference type="OrthoDB" id="537469at2759"/>
<feature type="region of interest" description="Disordered" evidence="1">
    <location>
        <begin position="886"/>
        <end position="923"/>
    </location>
</feature>
<dbReference type="AlphaFoldDB" id="A0A835WVX6"/>
<keyword evidence="3" id="KW-1185">Reference proteome</keyword>
<comment type="caution">
    <text evidence="2">The sequence shown here is derived from an EMBL/GenBank/DDBJ whole genome shotgun (WGS) entry which is preliminary data.</text>
</comment>
<organism evidence="2 3">
    <name type="scientific">Chlamydomonas schloesseri</name>
    <dbReference type="NCBI Taxonomy" id="2026947"/>
    <lineage>
        <taxon>Eukaryota</taxon>
        <taxon>Viridiplantae</taxon>
        <taxon>Chlorophyta</taxon>
        <taxon>core chlorophytes</taxon>
        <taxon>Chlorophyceae</taxon>
        <taxon>CS clade</taxon>
        <taxon>Chlamydomonadales</taxon>
        <taxon>Chlamydomonadaceae</taxon>
        <taxon>Chlamydomonas</taxon>
    </lineage>
</organism>
<dbReference type="Gene3D" id="1.10.238.10">
    <property type="entry name" value="EF-hand"/>
    <property type="match status" value="1"/>
</dbReference>
<protein>
    <submittedName>
        <fullName evidence="2">Uncharacterized protein</fullName>
    </submittedName>
</protein>
<evidence type="ECO:0000256" key="1">
    <source>
        <dbReference type="SAM" id="MobiDB-lite"/>
    </source>
</evidence>
<dbReference type="InterPro" id="IPR011992">
    <property type="entry name" value="EF-hand-dom_pair"/>
</dbReference>
<feature type="region of interest" description="Disordered" evidence="1">
    <location>
        <begin position="937"/>
        <end position="983"/>
    </location>
</feature>
<feature type="compositionally biased region" description="Low complexity" evidence="1">
    <location>
        <begin position="712"/>
        <end position="725"/>
    </location>
</feature>
<feature type="region of interest" description="Disordered" evidence="1">
    <location>
        <begin position="732"/>
        <end position="751"/>
    </location>
</feature>
<evidence type="ECO:0000313" key="2">
    <source>
        <dbReference type="EMBL" id="KAG2453435.1"/>
    </source>
</evidence>
<evidence type="ECO:0000313" key="3">
    <source>
        <dbReference type="Proteomes" id="UP000613740"/>
    </source>
</evidence>
<accession>A0A835WVX6</accession>
<reference evidence="2" key="1">
    <citation type="journal article" date="2020" name="bioRxiv">
        <title>Comparative genomics of Chlamydomonas.</title>
        <authorList>
            <person name="Craig R.J."/>
            <person name="Hasan A.R."/>
            <person name="Ness R.W."/>
            <person name="Keightley P.D."/>
        </authorList>
    </citation>
    <scope>NUCLEOTIDE SEQUENCE</scope>
    <source>
        <strain evidence="2">CCAP 11/173</strain>
    </source>
</reference>
<dbReference type="SUPFAM" id="SSF47473">
    <property type="entry name" value="EF-hand"/>
    <property type="match status" value="1"/>
</dbReference>
<sequence>MAGVHHSPHLKELERARELQVQRVAKVQALFQYLNLGDAVAFDRCLARSGKSPEWLGHAVDGGPTPRKFAALLTTEQSRKVHGAEGARHHALEAKRREQVTLTPEEVMKGLEQAFEAYTDPLLLAKTGRKEMNIVGFCRFLRDCHLLDNRLTLVHADVIFTKVDAGNYQATGAGGTSGGGAPLPSMPAAQLSGTQSQASTSTLPGDLHINYTEFLRCMAAVVRVKFPHAADPHEALLLATRKWVLPFARLGGEGGGLGLGSGPASAADSLFDRSIMNLLRTYDGPLKRLYAWYTCMEETDPTHVTWTWVHEHGGTLDSNNFVLMLLNFGVLPVLLSKHEALDVFVRCEARNDGDEKANAVLYPTFLEALAEVALAVGDGAASHIRSASSNEDLAILQRYADCCPPPLGTKLSKLCADAQRARGRDAAALEQQQAAFDAAAAKQRNAAKAAEAAARQNQAAIRGVVERRENLRQRFALTRLRNFYRDVRTTNNNTTWPPERDASPTTRRSGAGTLGAGGAGTEAPEEGGVHVAFYDSERAIKTPRPVWIPNGPPLASRRFSVPDGTPQPTASGAAAAAAAAAASIGVHLGGAAGNMLLLDSPSGAAAPKLAAHRPSVLQPPSPGAYAAAMYGRTPKPYQLKVSIEDRDEHEAILDLAGRLPHIRTPADHGHAQGHGYAGDGGTSGTSSSRRLTSNSSRRAVTAPAEMRRGRPSAAGATSTTAAAAAETTTGGLATGAEGLQGEASGQRQRLPAVQHQLHRLRANSAALAAMAGQAPPHPYSQHPIPQQQLSAPPVIHPSASAPSVHLPAAAGASFISYNTAHPPHHLHHHLPLSSGASNSSLSGLTAAAAGTSASPVVPIILHLPLGPSTSQLSALGVVPAGPVAGSPEAAARASLTRRKASQRARRPEGALPNLKLPAEGGPSAEAAAALKELDAFDGVAAGHRRHHRSGKGGGGGGSRSQQPSAANSPNLATRMPRELAGYA</sequence>
<feature type="region of interest" description="Disordered" evidence="1">
    <location>
        <begin position="663"/>
        <end position="725"/>
    </location>
</feature>
<dbReference type="Proteomes" id="UP000613740">
    <property type="component" value="Unassembled WGS sequence"/>
</dbReference>
<dbReference type="EMBL" id="JAEHOD010000003">
    <property type="protein sequence ID" value="KAG2453435.1"/>
    <property type="molecule type" value="Genomic_DNA"/>
</dbReference>
<feature type="compositionally biased region" description="Polar residues" evidence="1">
    <location>
        <begin position="961"/>
        <end position="971"/>
    </location>
</feature>
<feature type="compositionally biased region" description="Low complexity" evidence="1">
    <location>
        <begin position="684"/>
        <end position="698"/>
    </location>
</feature>